<dbReference type="AlphaFoldDB" id="A0A1I2L2Q1"/>
<dbReference type="NCBIfam" id="TIGR03071">
    <property type="entry name" value="couple_hipA"/>
    <property type="match status" value="1"/>
</dbReference>
<keyword evidence="3" id="KW-1185">Reference proteome</keyword>
<protein>
    <submittedName>
        <fullName evidence="2">Serine/threonine-protein kinase HipA</fullName>
    </submittedName>
</protein>
<feature type="domain" description="HipA N-terminal subdomain 1" evidence="1">
    <location>
        <begin position="5"/>
        <end position="103"/>
    </location>
</feature>
<dbReference type="Pfam" id="PF13657">
    <property type="entry name" value="Couple_hipA"/>
    <property type="match status" value="1"/>
</dbReference>
<accession>A0A1I2L2Q1</accession>
<proteinExistence type="predicted"/>
<gene>
    <name evidence="2" type="ORF">SAMN04488033_10623</name>
</gene>
<dbReference type="InterPro" id="IPR017508">
    <property type="entry name" value="HipA_N1"/>
</dbReference>
<dbReference type="EMBL" id="FOOH01000006">
    <property type="protein sequence ID" value="SFF71406.1"/>
    <property type="molecule type" value="Genomic_DNA"/>
</dbReference>
<evidence type="ECO:0000259" key="1">
    <source>
        <dbReference type="Pfam" id="PF13657"/>
    </source>
</evidence>
<reference evidence="3" key="1">
    <citation type="submission" date="2016-10" db="EMBL/GenBank/DDBJ databases">
        <authorList>
            <person name="Varghese N."/>
            <person name="Submissions S."/>
        </authorList>
    </citation>
    <scope>NUCLEOTIDE SEQUENCE [LARGE SCALE GENOMIC DNA]</scope>
    <source>
        <strain evidence="3">DSM 23515</strain>
    </source>
</reference>
<organism evidence="2 3">
    <name type="scientific">Salegentibacter agarivorans</name>
    <dbReference type="NCBI Taxonomy" id="345907"/>
    <lineage>
        <taxon>Bacteria</taxon>
        <taxon>Pseudomonadati</taxon>
        <taxon>Bacteroidota</taxon>
        <taxon>Flavobacteriia</taxon>
        <taxon>Flavobacteriales</taxon>
        <taxon>Flavobacteriaceae</taxon>
        <taxon>Salegentibacter</taxon>
    </lineage>
</organism>
<keyword evidence="2" id="KW-0808">Transferase</keyword>
<dbReference type="Proteomes" id="UP000199116">
    <property type="component" value="Unassembled WGS sequence"/>
</dbReference>
<evidence type="ECO:0000313" key="2">
    <source>
        <dbReference type="EMBL" id="SFF71406.1"/>
    </source>
</evidence>
<name>A0A1I2L2Q1_9FLAO</name>
<sequence length="108" mass="12259">MRQATILYKGKEAGNLKQHDDGSFTFRYLEAWLADPENPSISLTLPRSQAEYHAEYLFPFFYNMLPEGANRQTVCMANRLDPDDYFGILITTAGYDTVGAITVKKIKS</sequence>
<dbReference type="RefSeq" id="WP_093303574.1">
    <property type="nucleotide sequence ID" value="NZ_FOOH01000006.1"/>
</dbReference>
<keyword evidence="2" id="KW-0418">Kinase</keyword>
<evidence type="ECO:0000313" key="3">
    <source>
        <dbReference type="Proteomes" id="UP000199116"/>
    </source>
</evidence>
<dbReference type="GO" id="GO:0016301">
    <property type="term" value="F:kinase activity"/>
    <property type="evidence" value="ECO:0007669"/>
    <property type="project" value="UniProtKB-KW"/>
</dbReference>